<keyword evidence="1" id="KW-0812">Transmembrane</keyword>
<evidence type="ECO:0000256" key="1">
    <source>
        <dbReference type="SAM" id="Phobius"/>
    </source>
</evidence>
<evidence type="ECO:0000313" key="3">
    <source>
        <dbReference type="Proteomes" id="UP001056539"/>
    </source>
</evidence>
<keyword evidence="3" id="KW-1185">Reference proteome</keyword>
<organism evidence="2 3">
    <name type="scientific">Thermospira aquatica</name>
    <dbReference type="NCBI Taxonomy" id="2828656"/>
    <lineage>
        <taxon>Bacteria</taxon>
        <taxon>Pseudomonadati</taxon>
        <taxon>Spirochaetota</taxon>
        <taxon>Spirochaetia</taxon>
        <taxon>Brevinematales</taxon>
        <taxon>Thermospiraceae</taxon>
        <taxon>Thermospira</taxon>
    </lineage>
</organism>
<keyword evidence="2" id="KW-0328">Glycosyltransferase</keyword>
<evidence type="ECO:0000313" key="2">
    <source>
        <dbReference type="EMBL" id="URA10864.1"/>
    </source>
</evidence>
<sequence length="418" mass="49589">MTREKKRVLSCPSDFSFMVHPERIEWFCRDTLLKQKGYSLLLVAPYNETLREKNPEQFELFLSRCREIYDDVFLFPMRRGMKDIFSPIPLQAKKRSPRGKDMTSLQKWLAGYLGQIVGVLIEISFTFEVVKPLLKSFKEKHIPVLLRMENIERDFFWYHYKRVSLQQKLFDPHSWIQLMDVLKLSWYEPSVIKKVDGVFCLSTKDTEWCLKKRKDGVFFIPYWYQLPQTREQPLSVEEEQILQELEKKYHKNKILFLVNNFRDGYNTKEVRWFIEKVFPAIKQKVPESVFLFGGYEVTKYFCGKDLPEGVEMLVDIPSVKPYMKRADLIPLLTKAPVGVKIKLVEALFYHKNVVSFPEGVSCSGVESLLPVARTKEEWISSCLTILRGEKDCAQAWEKFDELYDHKKNIDFLERFFKE</sequence>
<name>A0AAX3BF45_9SPIR</name>
<accession>A0AAX3BF45</accession>
<reference evidence="2" key="1">
    <citation type="submission" date="2021-04" db="EMBL/GenBank/DDBJ databases">
        <authorList>
            <person name="Postec A."/>
        </authorList>
    </citation>
    <scope>NUCLEOTIDE SEQUENCE</scope>
    <source>
        <strain evidence="2">F1F22</strain>
    </source>
</reference>
<dbReference type="RefSeq" id="WP_271435991.1">
    <property type="nucleotide sequence ID" value="NZ_CP073355.1"/>
</dbReference>
<dbReference type="Proteomes" id="UP001056539">
    <property type="component" value="Chromosome"/>
</dbReference>
<keyword evidence="2" id="KW-0808">Transferase</keyword>
<dbReference type="Pfam" id="PF13692">
    <property type="entry name" value="Glyco_trans_1_4"/>
    <property type="match status" value="1"/>
</dbReference>
<dbReference type="KEGG" id="taqu:KDW03_03395"/>
<gene>
    <name evidence="2" type="ORF">KDW03_03395</name>
</gene>
<dbReference type="EMBL" id="CP073355">
    <property type="protein sequence ID" value="URA10864.1"/>
    <property type="molecule type" value="Genomic_DNA"/>
</dbReference>
<dbReference type="EC" id="2.4.-.-" evidence="2"/>
<reference evidence="2" key="2">
    <citation type="submission" date="2022-06" db="EMBL/GenBank/DDBJ databases">
        <title>Thermospira aquatica gen. nov., sp. nov.</title>
        <authorList>
            <person name="Ben Ali Gam Z."/>
            <person name="Labat M."/>
        </authorList>
    </citation>
    <scope>NUCLEOTIDE SEQUENCE</scope>
    <source>
        <strain evidence="2">F1F22</strain>
    </source>
</reference>
<feature type="transmembrane region" description="Helical" evidence="1">
    <location>
        <begin position="108"/>
        <end position="127"/>
    </location>
</feature>
<keyword evidence="1" id="KW-1133">Transmembrane helix</keyword>
<proteinExistence type="predicted"/>
<protein>
    <submittedName>
        <fullName evidence="2">Glycosyltransferase</fullName>
        <ecNumber evidence="2">2.4.-.-</ecNumber>
    </submittedName>
</protein>
<dbReference type="AlphaFoldDB" id="A0AAX3BF45"/>
<dbReference type="GO" id="GO:0016757">
    <property type="term" value="F:glycosyltransferase activity"/>
    <property type="evidence" value="ECO:0007669"/>
    <property type="project" value="UniProtKB-KW"/>
</dbReference>
<keyword evidence="1" id="KW-0472">Membrane</keyword>